<gene>
    <name evidence="2" type="ORF">LtaPh_2515800</name>
</gene>
<feature type="region of interest" description="Disordered" evidence="1">
    <location>
        <begin position="348"/>
        <end position="385"/>
    </location>
</feature>
<evidence type="ECO:0000256" key="1">
    <source>
        <dbReference type="SAM" id="MobiDB-lite"/>
    </source>
</evidence>
<feature type="region of interest" description="Disordered" evidence="1">
    <location>
        <begin position="408"/>
        <end position="427"/>
    </location>
</feature>
<feature type="region of interest" description="Disordered" evidence="1">
    <location>
        <begin position="297"/>
        <end position="331"/>
    </location>
</feature>
<sequence length="547" mass="58975">MEIASSSLKSFIDPLIDLIHGDLVLEDICCQRVAVAFVEHHEAALRRLVTSHTLPSGLEKAIESYCVRSYLLSAPELLTESHEVAQMLKRLADTLTEAARDPKGEQQSGRHNIDSMRLEDDGAWPPLAEVSELKAGFAAYLLARSGEIIKEDVAALQAQPETQRCARLIDALGEVVLGYIMYAAQQCAQQAQEYLDGASRYDTGVAYASYHAPLHQFVKSALEHREARKRERDAAQEADVQALLFGSDHAIVEPVVLDEGRHEEIEDGLAAAQDPAQHDTPPAPSASPEVDFAAQVQAAMESKPSSLQSPPQSLLKHLTPQTTGSNRGRTLHSVNDSVAEQFEALVDTTPPATLKGQKRQSTPVESSAPHPTPLAAAEGRTSAPAKPALSPEIVVDPFSLAAASSSFVTSSERDAPQGNDVEPRPPHRKLRKAGTVFIGASETSVLRMMERTNDDGDRDCHLLSSPTSASASVPSSTLPMGAQRLHDSDGTTGGTVFSSTSTVPAVDVVDAWEGVRRCLQRQDAEPRSYFLCGATHRFEPCAARGFF</sequence>
<dbReference type="OrthoDB" id="273538at2759"/>
<name>A0A640KJN6_LEITA</name>
<dbReference type="VEuPathDB" id="TriTrypDB:LtaPh_2515800"/>
<keyword evidence="3" id="KW-1185">Reference proteome</keyword>
<proteinExistence type="predicted"/>
<accession>A0A640KJN6</accession>
<feature type="compositionally biased region" description="Basic and acidic residues" evidence="1">
    <location>
        <begin position="411"/>
        <end position="425"/>
    </location>
</feature>
<protein>
    <submittedName>
        <fullName evidence="2">Uncharacterized protein</fullName>
    </submittedName>
</protein>
<evidence type="ECO:0000313" key="2">
    <source>
        <dbReference type="EMBL" id="GET89255.1"/>
    </source>
</evidence>
<comment type="caution">
    <text evidence="2">The sequence shown here is derived from an EMBL/GenBank/DDBJ whole genome shotgun (WGS) entry which is preliminary data.</text>
</comment>
<dbReference type="AlphaFoldDB" id="A0A640KJN6"/>
<feature type="compositionally biased region" description="Low complexity" evidence="1">
    <location>
        <begin position="302"/>
        <end position="316"/>
    </location>
</feature>
<reference evidence="2" key="1">
    <citation type="submission" date="2019-11" db="EMBL/GenBank/DDBJ databases">
        <title>Leishmania tarentolae CDS.</title>
        <authorList>
            <person name="Goto Y."/>
            <person name="Yamagishi J."/>
        </authorList>
    </citation>
    <scope>NUCLEOTIDE SEQUENCE [LARGE SCALE GENOMIC DNA]</scope>
    <source>
        <strain evidence="2">Parrot Tar II</strain>
    </source>
</reference>
<feature type="compositionally biased region" description="Polar residues" evidence="1">
    <location>
        <begin position="319"/>
        <end position="331"/>
    </location>
</feature>
<organism evidence="2 3">
    <name type="scientific">Leishmania tarentolae</name>
    <name type="common">Sauroleishmania tarentolae</name>
    <dbReference type="NCBI Taxonomy" id="5689"/>
    <lineage>
        <taxon>Eukaryota</taxon>
        <taxon>Discoba</taxon>
        <taxon>Euglenozoa</taxon>
        <taxon>Kinetoplastea</taxon>
        <taxon>Metakinetoplastina</taxon>
        <taxon>Trypanosomatida</taxon>
        <taxon>Trypanosomatidae</taxon>
        <taxon>Leishmaniinae</taxon>
        <taxon>Leishmania</taxon>
        <taxon>lizard Leishmania</taxon>
    </lineage>
</organism>
<dbReference type="Proteomes" id="UP000419144">
    <property type="component" value="Unassembled WGS sequence"/>
</dbReference>
<evidence type="ECO:0000313" key="3">
    <source>
        <dbReference type="Proteomes" id="UP000419144"/>
    </source>
</evidence>
<dbReference type="EMBL" id="BLBS01000034">
    <property type="protein sequence ID" value="GET89255.1"/>
    <property type="molecule type" value="Genomic_DNA"/>
</dbReference>